<dbReference type="EMBL" id="MSRR01000031">
    <property type="protein sequence ID" value="OMG32383.1"/>
    <property type="molecule type" value="Genomic_DNA"/>
</dbReference>
<evidence type="ECO:0000313" key="1">
    <source>
        <dbReference type="EMBL" id="OMG32383.1"/>
    </source>
</evidence>
<comment type="caution">
    <text evidence="1">The sequence shown here is derived from an EMBL/GenBank/DDBJ whole genome shotgun (WGS) entry which is preliminary data.</text>
</comment>
<organism evidence="1 2">
    <name type="scientific">Actinomyces naeslundii</name>
    <dbReference type="NCBI Taxonomy" id="1655"/>
    <lineage>
        <taxon>Bacteria</taxon>
        <taxon>Bacillati</taxon>
        <taxon>Actinomycetota</taxon>
        <taxon>Actinomycetes</taxon>
        <taxon>Actinomycetales</taxon>
        <taxon>Actinomycetaceae</taxon>
        <taxon>Actinomyces</taxon>
    </lineage>
</organism>
<name>A0A854D2S4_ACTNA</name>
<gene>
    <name evidence="1" type="ORF">BKH33_12405</name>
</gene>
<evidence type="ECO:0000313" key="2">
    <source>
        <dbReference type="Proteomes" id="UP000187035"/>
    </source>
</evidence>
<accession>A0A854D2S4</accession>
<dbReference type="Proteomes" id="UP000187035">
    <property type="component" value="Unassembled WGS sequence"/>
</dbReference>
<sequence>MGTSRSEGSWADRVVVVLMAQDSSHVGCGPWLIGHYLLMTYLRGSQMVKYRRMSGENPRSEWERASGGAGAQRCDVAEAAGW</sequence>
<reference evidence="1 2" key="1">
    <citation type="submission" date="2016-12" db="EMBL/GenBank/DDBJ databases">
        <title>Genomic comparison of strains in the 'Actinomyces naeslundii' group.</title>
        <authorList>
            <person name="Mughal S.R."/>
            <person name="Do T."/>
            <person name="Gilbert S.C."/>
            <person name="Witherden E.A."/>
            <person name="Didelot X."/>
            <person name="Beighton D."/>
        </authorList>
    </citation>
    <scope>NUCLEOTIDE SEQUENCE [LARGE SCALE GENOMIC DNA]</scope>
    <source>
        <strain evidence="1 2">NCTC 10301</strain>
    </source>
</reference>
<dbReference type="AlphaFoldDB" id="A0A854D2S4"/>
<protein>
    <submittedName>
        <fullName evidence="1">Uncharacterized protein</fullName>
    </submittedName>
</protein>
<proteinExistence type="predicted"/>